<protein>
    <submittedName>
        <fullName evidence="6">Sure-like protein</fullName>
    </submittedName>
</protein>
<evidence type="ECO:0000259" key="5">
    <source>
        <dbReference type="Pfam" id="PF01975"/>
    </source>
</evidence>
<keyword evidence="7" id="KW-1185">Reference proteome</keyword>
<name>A0AAD6TXI4_9AGAR</name>
<feature type="chain" id="PRO_5041971829" evidence="4">
    <location>
        <begin position="24"/>
        <end position="311"/>
    </location>
</feature>
<feature type="signal peptide" evidence="4">
    <location>
        <begin position="1"/>
        <end position="23"/>
    </location>
</feature>
<dbReference type="SUPFAM" id="SSF64167">
    <property type="entry name" value="SurE-like"/>
    <property type="match status" value="1"/>
</dbReference>
<evidence type="ECO:0000256" key="1">
    <source>
        <dbReference type="ARBA" id="ARBA00011062"/>
    </source>
</evidence>
<dbReference type="GO" id="GO:0008252">
    <property type="term" value="F:nucleotidase activity"/>
    <property type="evidence" value="ECO:0007669"/>
    <property type="project" value="InterPro"/>
</dbReference>
<comment type="caution">
    <text evidence="6">The sequence shown here is derived from an EMBL/GenBank/DDBJ whole genome shotgun (WGS) entry which is preliminary data.</text>
</comment>
<gene>
    <name evidence="6" type="ORF">B0H15DRAFT_495254</name>
</gene>
<evidence type="ECO:0000256" key="3">
    <source>
        <dbReference type="ARBA" id="ARBA00022801"/>
    </source>
</evidence>
<keyword evidence="3" id="KW-0378">Hydrolase</keyword>
<reference evidence="6" key="1">
    <citation type="submission" date="2023-03" db="EMBL/GenBank/DDBJ databases">
        <title>Massive genome expansion in bonnet fungi (Mycena s.s.) driven by repeated elements and novel gene families across ecological guilds.</title>
        <authorList>
            <consortium name="Lawrence Berkeley National Laboratory"/>
            <person name="Harder C.B."/>
            <person name="Miyauchi S."/>
            <person name="Viragh M."/>
            <person name="Kuo A."/>
            <person name="Thoen E."/>
            <person name="Andreopoulos B."/>
            <person name="Lu D."/>
            <person name="Skrede I."/>
            <person name="Drula E."/>
            <person name="Henrissat B."/>
            <person name="Morin E."/>
            <person name="Kohler A."/>
            <person name="Barry K."/>
            <person name="LaButti K."/>
            <person name="Morin E."/>
            <person name="Salamov A."/>
            <person name="Lipzen A."/>
            <person name="Mereny Z."/>
            <person name="Hegedus B."/>
            <person name="Baldrian P."/>
            <person name="Stursova M."/>
            <person name="Weitz H."/>
            <person name="Taylor A."/>
            <person name="Grigoriev I.V."/>
            <person name="Nagy L.G."/>
            <person name="Martin F."/>
            <person name="Kauserud H."/>
        </authorList>
    </citation>
    <scope>NUCLEOTIDE SEQUENCE</scope>
    <source>
        <strain evidence="6">CBHHK173m</strain>
    </source>
</reference>
<keyword evidence="2" id="KW-0479">Metal-binding</keyword>
<evidence type="ECO:0000256" key="2">
    <source>
        <dbReference type="ARBA" id="ARBA00022723"/>
    </source>
</evidence>
<evidence type="ECO:0000256" key="4">
    <source>
        <dbReference type="SAM" id="SignalP"/>
    </source>
</evidence>
<dbReference type="GO" id="GO:0046872">
    <property type="term" value="F:metal ion binding"/>
    <property type="evidence" value="ECO:0007669"/>
    <property type="project" value="UniProtKB-KW"/>
</dbReference>
<dbReference type="InterPro" id="IPR002828">
    <property type="entry name" value="SurE-like_Pase/nucleotidase"/>
</dbReference>
<feature type="domain" description="Survival protein SurE-like phosphatase/nucleotidase" evidence="5">
    <location>
        <begin position="29"/>
        <end position="246"/>
    </location>
</feature>
<dbReference type="PANTHER" id="PTHR30457:SF0">
    <property type="entry name" value="PHOSPHATASE, PUTATIVE (AFU_ORTHOLOGUE AFUA_4G01070)-RELATED"/>
    <property type="match status" value="1"/>
</dbReference>
<dbReference type="InterPro" id="IPR030048">
    <property type="entry name" value="SurE"/>
</dbReference>
<dbReference type="InterPro" id="IPR036523">
    <property type="entry name" value="SurE-like_sf"/>
</dbReference>
<dbReference type="Gene3D" id="3.40.1210.10">
    <property type="entry name" value="Survival protein SurE-like phosphatase/nucleotidase"/>
    <property type="match status" value="1"/>
</dbReference>
<proteinExistence type="inferred from homology"/>
<dbReference type="EMBL" id="JARJCN010000058">
    <property type="protein sequence ID" value="KAJ7079769.1"/>
    <property type="molecule type" value="Genomic_DNA"/>
</dbReference>
<sequence>MPGPGAMALQTLTLLTFALAVSSQTATRIVVSNDDGWAVAQIRAQHDALNAAAGYDVVLSCPAINKSGSGSLSTTPTVLTTPCEFDTCPVGSPAQGFNASSPRLNYVNGFPVDAVRYGIQTLAPKFFKGSKPDIVVSGPNVGSNLGLSTLFSGTIGAASEAALQGIPAVAFSGSTGDQVSYTTLTTAPTSANTKAALIYSQLSVTLLKTLLASPGPILPAGIALNVNYPPTSNCTDAAAFKFVLTRIYFNLFATDVRTCGTTRLPTESSVVAKSGCFASVSVFNAKTKLDADAATQGVVLAKLSSLLTCSN</sequence>
<keyword evidence="4" id="KW-0732">Signal</keyword>
<dbReference type="PANTHER" id="PTHR30457">
    <property type="entry name" value="5'-NUCLEOTIDASE SURE"/>
    <property type="match status" value="1"/>
</dbReference>
<comment type="similarity">
    <text evidence="1">Belongs to the SurE nucleotidase family.</text>
</comment>
<accession>A0AAD6TXI4</accession>
<dbReference type="Proteomes" id="UP001222325">
    <property type="component" value="Unassembled WGS sequence"/>
</dbReference>
<organism evidence="6 7">
    <name type="scientific">Mycena belliarum</name>
    <dbReference type="NCBI Taxonomy" id="1033014"/>
    <lineage>
        <taxon>Eukaryota</taxon>
        <taxon>Fungi</taxon>
        <taxon>Dikarya</taxon>
        <taxon>Basidiomycota</taxon>
        <taxon>Agaricomycotina</taxon>
        <taxon>Agaricomycetes</taxon>
        <taxon>Agaricomycetidae</taxon>
        <taxon>Agaricales</taxon>
        <taxon>Marasmiineae</taxon>
        <taxon>Mycenaceae</taxon>
        <taxon>Mycena</taxon>
    </lineage>
</organism>
<dbReference type="AlphaFoldDB" id="A0AAD6TXI4"/>
<dbReference type="Pfam" id="PF01975">
    <property type="entry name" value="SurE"/>
    <property type="match status" value="1"/>
</dbReference>
<evidence type="ECO:0000313" key="7">
    <source>
        <dbReference type="Proteomes" id="UP001222325"/>
    </source>
</evidence>
<evidence type="ECO:0000313" key="6">
    <source>
        <dbReference type="EMBL" id="KAJ7079769.1"/>
    </source>
</evidence>